<dbReference type="InterPro" id="IPR012341">
    <property type="entry name" value="6hp_glycosidase-like_sf"/>
</dbReference>
<dbReference type="Proteomes" id="UP001501207">
    <property type="component" value="Unassembled WGS sequence"/>
</dbReference>
<reference evidence="4" key="1">
    <citation type="journal article" date="2019" name="Int. J. Syst. Evol. Microbiol.">
        <title>The Global Catalogue of Microorganisms (GCM) 10K type strain sequencing project: providing services to taxonomists for standard genome sequencing and annotation.</title>
        <authorList>
            <consortium name="The Broad Institute Genomics Platform"/>
            <consortium name="The Broad Institute Genome Sequencing Center for Infectious Disease"/>
            <person name="Wu L."/>
            <person name="Ma J."/>
        </authorList>
    </citation>
    <scope>NUCLEOTIDE SEQUENCE [LARGE SCALE GENOMIC DNA]</scope>
    <source>
        <strain evidence="4">JCM 17664</strain>
    </source>
</reference>
<comment type="similarity">
    <text evidence="1">Belongs to the N-acylglucosamine 2-epimerase family.</text>
</comment>
<evidence type="ECO:0000313" key="3">
    <source>
        <dbReference type="EMBL" id="GAA4320506.1"/>
    </source>
</evidence>
<evidence type="ECO:0000313" key="4">
    <source>
        <dbReference type="Proteomes" id="UP001501207"/>
    </source>
</evidence>
<comment type="caution">
    <text evidence="3">The sequence shown here is derived from an EMBL/GenBank/DDBJ whole genome shotgun (WGS) entry which is preliminary data.</text>
</comment>
<protein>
    <submittedName>
        <fullName evidence="3">AGE family epimerase/isomerase</fullName>
    </submittedName>
</protein>
<dbReference type="InterPro" id="IPR034116">
    <property type="entry name" value="AGE_dom"/>
</dbReference>
<sequence length="407" mass="46780">MQNPTRTMDLKACATLYRNNLLQDVIPFWLNHSPDKKYGGYFTCLDREGKVYDTDKFLWLQCRQVWTFAMLYNRVEKQQVWLDTALLGAEFLARHGRSREGRWYFSLTREGQPLVQPYNIFSDCFAAMAFGQLFRATGDTAYRDIAVTTFDQILSRQDNPKGPYSKSVPGTRPLKNFALPMILTNLVLELEPILDPELVTHIIRRGVHTVMEEFYQPDQGLLLENIGPGGAPSDSFEGRLVNPGHGLEAMWFMMDIGSHTGNRALIDKAVKIALQLADYGWDDTDEGIFYFLDAKGHAPQQLEWDQKLWWVHAEGLVCMLKGYLHTGNEDCLHWFEKIHRYLWDHFVDEKHGEWFGYLNRQGEVLLPVKGGKWKGCFHTPRALFQGWKTLEAILETPSAQRPGNGAA</sequence>
<dbReference type="InterPro" id="IPR008928">
    <property type="entry name" value="6-hairpin_glycosidase_sf"/>
</dbReference>
<keyword evidence="4" id="KW-1185">Reference proteome</keyword>
<dbReference type="Gene3D" id="1.50.10.10">
    <property type="match status" value="1"/>
</dbReference>
<gene>
    <name evidence="3" type="ORF">GCM10023143_34750</name>
</gene>
<dbReference type="InterPro" id="IPR010819">
    <property type="entry name" value="AGE/CE"/>
</dbReference>
<dbReference type="EMBL" id="BAABFN010000022">
    <property type="protein sequence ID" value="GAA4320506.1"/>
    <property type="molecule type" value="Genomic_DNA"/>
</dbReference>
<keyword evidence="2" id="KW-0413">Isomerase</keyword>
<dbReference type="PANTHER" id="PTHR15108">
    <property type="entry name" value="N-ACYLGLUCOSAMINE-2-EPIMERASE"/>
    <property type="match status" value="1"/>
</dbReference>
<dbReference type="Pfam" id="PF07221">
    <property type="entry name" value="GlcNAc_2-epim"/>
    <property type="match status" value="1"/>
</dbReference>
<organism evidence="3 4">
    <name type="scientific">Compostibacter hankyongensis</name>
    <dbReference type="NCBI Taxonomy" id="1007089"/>
    <lineage>
        <taxon>Bacteria</taxon>
        <taxon>Pseudomonadati</taxon>
        <taxon>Bacteroidota</taxon>
        <taxon>Chitinophagia</taxon>
        <taxon>Chitinophagales</taxon>
        <taxon>Chitinophagaceae</taxon>
        <taxon>Compostibacter</taxon>
    </lineage>
</organism>
<dbReference type="CDD" id="cd00249">
    <property type="entry name" value="AGE"/>
    <property type="match status" value="1"/>
</dbReference>
<name>A0ABP8GAV9_9BACT</name>
<dbReference type="SUPFAM" id="SSF48208">
    <property type="entry name" value="Six-hairpin glycosidases"/>
    <property type="match status" value="1"/>
</dbReference>
<evidence type="ECO:0000256" key="2">
    <source>
        <dbReference type="ARBA" id="ARBA00023235"/>
    </source>
</evidence>
<accession>A0ABP8GAV9</accession>
<evidence type="ECO:0000256" key="1">
    <source>
        <dbReference type="ARBA" id="ARBA00008558"/>
    </source>
</evidence>
<proteinExistence type="inferred from homology"/>